<reference evidence="3 4" key="1">
    <citation type="submission" date="2019-08" db="EMBL/GenBank/DDBJ databases">
        <title>Complete genome sequence of Thermosulfurimonas marina SU872T, an anaerobic thermophilic chemolithoautotrophic bacterium isolated from a shallow marine hydrothermal vent.</title>
        <authorList>
            <person name="Allioux M."/>
            <person name="Jebbar M."/>
            <person name="Slobodkina G."/>
            <person name="Slobodkin A."/>
            <person name="Moalic Y."/>
            <person name="Frolova A."/>
            <person name="Shao Z."/>
            <person name="Alain K."/>
        </authorList>
    </citation>
    <scope>NUCLEOTIDE SEQUENCE [LARGE SCALE GENOMIC DNA]</scope>
    <source>
        <strain evidence="3 4">SU872</strain>
    </source>
</reference>
<organism evidence="3 4">
    <name type="scientific">Thermosulfurimonas marina</name>
    <dbReference type="NCBI Taxonomy" id="2047767"/>
    <lineage>
        <taxon>Bacteria</taxon>
        <taxon>Pseudomonadati</taxon>
        <taxon>Thermodesulfobacteriota</taxon>
        <taxon>Thermodesulfobacteria</taxon>
        <taxon>Thermodesulfobacteriales</taxon>
        <taxon>Thermodesulfobacteriaceae</taxon>
        <taxon>Thermosulfurimonas</taxon>
    </lineage>
</organism>
<dbReference type="Pfam" id="PF02325">
    <property type="entry name" value="CCB3_YggT"/>
    <property type="match status" value="1"/>
</dbReference>
<gene>
    <name evidence="3" type="ORF">FVE67_08915</name>
</gene>
<sequence length="98" mass="11500">MFVLSYFLTALARVLDMVLTLYMWIIIIRALISWVNPDPFNPIVRFLYQITEPVLWRVRRVLPPISGLDLSPLVVILGIVFLQQFLVPVLYEMALRLR</sequence>
<accession>A0A6H1WUM3</accession>
<comment type="similarity">
    <text evidence="1">Belongs to the YggT family.</text>
</comment>
<feature type="transmembrane region" description="Helical" evidence="2">
    <location>
        <begin position="70"/>
        <end position="91"/>
    </location>
</feature>
<dbReference type="PANTHER" id="PTHR33219:SF14">
    <property type="entry name" value="PROTEIN COFACTOR ASSEMBLY OF COMPLEX C SUBUNIT B CCB3, CHLOROPLASTIC-RELATED"/>
    <property type="match status" value="1"/>
</dbReference>
<dbReference type="Proteomes" id="UP000501253">
    <property type="component" value="Chromosome"/>
</dbReference>
<proteinExistence type="inferred from homology"/>
<keyword evidence="2" id="KW-0812">Transmembrane</keyword>
<keyword evidence="4" id="KW-1185">Reference proteome</keyword>
<dbReference type="AlphaFoldDB" id="A0A6H1WUM3"/>
<dbReference type="PANTHER" id="PTHR33219">
    <property type="entry name" value="YLMG HOMOLOG PROTEIN 2, CHLOROPLASTIC"/>
    <property type="match status" value="1"/>
</dbReference>
<keyword evidence="2" id="KW-0472">Membrane</keyword>
<dbReference type="InterPro" id="IPR003425">
    <property type="entry name" value="CCB3/YggT"/>
</dbReference>
<dbReference type="EMBL" id="CP042909">
    <property type="protein sequence ID" value="QJA06903.1"/>
    <property type="molecule type" value="Genomic_DNA"/>
</dbReference>
<evidence type="ECO:0000256" key="2">
    <source>
        <dbReference type="SAM" id="Phobius"/>
    </source>
</evidence>
<evidence type="ECO:0000313" key="3">
    <source>
        <dbReference type="EMBL" id="QJA06903.1"/>
    </source>
</evidence>
<feature type="transmembrane region" description="Helical" evidence="2">
    <location>
        <begin position="12"/>
        <end position="32"/>
    </location>
</feature>
<name>A0A6H1WUM3_9BACT</name>
<protein>
    <submittedName>
        <fullName evidence="3">YggT family protein</fullName>
    </submittedName>
</protein>
<keyword evidence="2" id="KW-1133">Transmembrane helix</keyword>
<dbReference type="GO" id="GO:0016020">
    <property type="term" value="C:membrane"/>
    <property type="evidence" value="ECO:0007669"/>
    <property type="project" value="InterPro"/>
</dbReference>
<evidence type="ECO:0000313" key="4">
    <source>
        <dbReference type="Proteomes" id="UP000501253"/>
    </source>
</evidence>
<dbReference type="KEGG" id="tmai:FVE67_08915"/>
<evidence type="ECO:0000256" key="1">
    <source>
        <dbReference type="ARBA" id="ARBA00010894"/>
    </source>
</evidence>
<dbReference type="RefSeq" id="WP_168720251.1">
    <property type="nucleotide sequence ID" value="NZ_CP042909.1"/>
</dbReference>